<evidence type="ECO:0000313" key="3">
    <source>
        <dbReference type="EMBL" id="MCX7568888.1"/>
    </source>
</evidence>
<keyword evidence="4" id="KW-1185">Reference proteome</keyword>
<feature type="region of interest" description="Disordered" evidence="1">
    <location>
        <begin position="1"/>
        <end position="20"/>
    </location>
</feature>
<evidence type="ECO:0008006" key="5">
    <source>
        <dbReference type="Google" id="ProtNLM"/>
    </source>
</evidence>
<evidence type="ECO:0000256" key="1">
    <source>
        <dbReference type="SAM" id="MobiDB-lite"/>
    </source>
</evidence>
<sequence length="369" mass="41870">MKDLTSRRDKHRRKTWRDHFRERVLPPSGLAKSRQQAEARRRQAKRHARSVVGFALWGLVDLGLTVAALQAGSVWPLAVRYPLTFAVAAWVQPFSEEKPWSARQSLTAWTAVLIPGLGSWIAAAWSLMISRPQGAWQDVPVALETYRSSIDWGGVLDVVPLIDVLDSPDPVRKKNTLLQIQTMRSAIEVSVVRRALDDEDPEVRYYAAGLLNYAENVHSSRIAKLEERLSEDPEDIGAWNDLSDEYAAIIREGIAGEELSQFFLEKRLMVLEQSLRLDPMQPVAGIAKAETLFQLGRLDEAEWTASEWISDEDGRMADAARAVLMRAAYQRGDQELLETLMGAVQDVDRLPEEVRDTVRFWRRTKEEAR</sequence>
<dbReference type="Proteomes" id="UP001208017">
    <property type="component" value="Unassembled WGS sequence"/>
</dbReference>
<feature type="transmembrane region" description="Helical" evidence="2">
    <location>
        <begin position="50"/>
        <end position="71"/>
    </location>
</feature>
<dbReference type="SUPFAM" id="SSF48452">
    <property type="entry name" value="TPR-like"/>
    <property type="match status" value="1"/>
</dbReference>
<keyword evidence="2" id="KW-0812">Transmembrane</keyword>
<feature type="transmembrane region" description="Helical" evidence="2">
    <location>
        <begin position="106"/>
        <end position="128"/>
    </location>
</feature>
<keyword evidence="2" id="KW-1133">Transmembrane helix</keyword>
<dbReference type="Gene3D" id="1.25.40.10">
    <property type="entry name" value="Tetratricopeptide repeat domain"/>
    <property type="match status" value="1"/>
</dbReference>
<protein>
    <recommendedName>
        <fullName evidence="5">HEAT repeat domain-containing protein</fullName>
    </recommendedName>
</protein>
<proteinExistence type="predicted"/>
<dbReference type="InterPro" id="IPR011990">
    <property type="entry name" value="TPR-like_helical_dom_sf"/>
</dbReference>
<comment type="caution">
    <text evidence="3">The sequence shown here is derived from an EMBL/GenBank/DDBJ whole genome shotgun (WGS) entry which is preliminary data.</text>
</comment>
<reference evidence="3 4" key="1">
    <citation type="submission" date="2022-11" db="EMBL/GenBank/DDBJ databases">
        <title>Study of microbial diversity in lake waters.</title>
        <authorList>
            <person name="Zhang J."/>
        </authorList>
    </citation>
    <scope>NUCLEOTIDE SEQUENCE [LARGE SCALE GENOMIC DNA]</scope>
    <source>
        <strain evidence="3 4">DT12</strain>
    </source>
</reference>
<gene>
    <name evidence="3" type="ORF">OS242_02795</name>
</gene>
<dbReference type="EMBL" id="JAPMLT010000001">
    <property type="protein sequence ID" value="MCX7568888.1"/>
    <property type="molecule type" value="Genomic_DNA"/>
</dbReference>
<organism evidence="3 4">
    <name type="scientific">Tumebacillus lacus</name>
    <dbReference type="NCBI Taxonomy" id="2995335"/>
    <lineage>
        <taxon>Bacteria</taxon>
        <taxon>Bacillati</taxon>
        <taxon>Bacillota</taxon>
        <taxon>Bacilli</taxon>
        <taxon>Bacillales</taxon>
        <taxon>Alicyclobacillaceae</taxon>
        <taxon>Tumebacillus</taxon>
    </lineage>
</organism>
<evidence type="ECO:0000313" key="4">
    <source>
        <dbReference type="Proteomes" id="UP001208017"/>
    </source>
</evidence>
<keyword evidence="2" id="KW-0472">Membrane</keyword>
<accession>A0ABT3WW28</accession>
<name>A0ABT3WW28_9BACL</name>
<dbReference type="RefSeq" id="WP_267150123.1">
    <property type="nucleotide sequence ID" value="NZ_JAPMLT010000001.1"/>
</dbReference>
<evidence type="ECO:0000256" key="2">
    <source>
        <dbReference type="SAM" id="Phobius"/>
    </source>
</evidence>